<feature type="domain" description="RecX first three-helical" evidence="8">
    <location>
        <begin position="66"/>
        <end position="105"/>
    </location>
</feature>
<feature type="domain" description="RecX second three-helical" evidence="6">
    <location>
        <begin position="112"/>
        <end position="152"/>
    </location>
</feature>
<proteinExistence type="inferred from homology"/>
<dbReference type="InterPro" id="IPR003783">
    <property type="entry name" value="Regulatory_RecX"/>
</dbReference>
<keyword evidence="4 5" id="KW-0963">Cytoplasm</keyword>
<dbReference type="Proteomes" id="UP000295689">
    <property type="component" value="Unassembled WGS sequence"/>
</dbReference>
<keyword evidence="10" id="KW-1185">Reference proteome</keyword>
<feature type="domain" description="RecX third three-helical" evidence="7">
    <location>
        <begin position="218"/>
        <end position="263"/>
    </location>
</feature>
<dbReference type="InterPro" id="IPR053926">
    <property type="entry name" value="RecX_HTH_1st"/>
</dbReference>
<dbReference type="AlphaFoldDB" id="A0A4R2AY79"/>
<dbReference type="NCBIfam" id="NF010733">
    <property type="entry name" value="PRK14135.1"/>
    <property type="match status" value="1"/>
</dbReference>
<evidence type="ECO:0000256" key="1">
    <source>
        <dbReference type="ARBA" id="ARBA00004496"/>
    </source>
</evidence>
<feature type="domain" description="RecX third three-helical" evidence="7">
    <location>
        <begin position="159"/>
        <end position="206"/>
    </location>
</feature>
<dbReference type="GO" id="GO:0005737">
    <property type="term" value="C:cytoplasm"/>
    <property type="evidence" value="ECO:0007669"/>
    <property type="project" value="UniProtKB-SubCell"/>
</dbReference>
<dbReference type="InterPro" id="IPR053925">
    <property type="entry name" value="RecX_HTH_3rd"/>
</dbReference>
<dbReference type="Pfam" id="PF02631">
    <property type="entry name" value="RecX_HTH2"/>
    <property type="match status" value="1"/>
</dbReference>
<evidence type="ECO:0000259" key="8">
    <source>
        <dbReference type="Pfam" id="PF21982"/>
    </source>
</evidence>
<dbReference type="PANTHER" id="PTHR33602">
    <property type="entry name" value="REGULATORY PROTEIN RECX FAMILY PROTEIN"/>
    <property type="match status" value="1"/>
</dbReference>
<dbReference type="RefSeq" id="WP_132011378.1">
    <property type="nucleotide sequence ID" value="NZ_JABUHM010000020.1"/>
</dbReference>
<evidence type="ECO:0000259" key="6">
    <source>
        <dbReference type="Pfam" id="PF02631"/>
    </source>
</evidence>
<evidence type="ECO:0000256" key="4">
    <source>
        <dbReference type="ARBA" id="ARBA00022490"/>
    </source>
</evidence>
<evidence type="ECO:0000256" key="3">
    <source>
        <dbReference type="ARBA" id="ARBA00018111"/>
    </source>
</evidence>
<comment type="function">
    <text evidence="5">Modulates RecA activity.</text>
</comment>
<evidence type="ECO:0000313" key="9">
    <source>
        <dbReference type="EMBL" id="TCN18826.1"/>
    </source>
</evidence>
<reference evidence="9 10" key="1">
    <citation type="journal article" date="2015" name="Stand. Genomic Sci.">
        <title>Genomic Encyclopedia of Bacterial and Archaeal Type Strains, Phase III: the genomes of soil and plant-associated and newly described type strains.</title>
        <authorList>
            <person name="Whitman W.B."/>
            <person name="Woyke T."/>
            <person name="Klenk H.P."/>
            <person name="Zhou Y."/>
            <person name="Lilburn T.G."/>
            <person name="Beck B.J."/>
            <person name="De Vos P."/>
            <person name="Vandamme P."/>
            <person name="Eisen J.A."/>
            <person name="Garrity G."/>
            <person name="Hugenholtz P."/>
            <person name="Kyrpides N.C."/>
        </authorList>
    </citation>
    <scope>NUCLEOTIDE SEQUENCE [LARGE SCALE GENOMIC DNA]</scope>
    <source>
        <strain evidence="9 10">CV53</strain>
    </source>
</reference>
<dbReference type="InterPro" id="IPR036388">
    <property type="entry name" value="WH-like_DNA-bd_sf"/>
</dbReference>
<evidence type="ECO:0000256" key="2">
    <source>
        <dbReference type="ARBA" id="ARBA00009695"/>
    </source>
</evidence>
<dbReference type="HAMAP" id="MF_01114">
    <property type="entry name" value="RecX"/>
    <property type="match status" value="1"/>
</dbReference>
<comment type="caution">
    <text evidence="9">The sequence shown here is derived from an EMBL/GenBank/DDBJ whole genome shotgun (WGS) entry which is preliminary data.</text>
</comment>
<evidence type="ECO:0000259" key="7">
    <source>
        <dbReference type="Pfam" id="PF21981"/>
    </source>
</evidence>
<protein>
    <recommendedName>
        <fullName evidence="3 5">Regulatory protein RecX</fullName>
    </recommendedName>
</protein>
<dbReference type="Gene3D" id="1.10.10.10">
    <property type="entry name" value="Winged helix-like DNA-binding domain superfamily/Winged helix DNA-binding domain"/>
    <property type="match status" value="4"/>
</dbReference>
<gene>
    <name evidence="5" type="primary">recX</name>
    <name evidence="9" type="ORF">EV146_11925</name>
</gene>
<dbReference type="GO" id="GO:0006282">
    <property type="term" value="P:regulation of DNA repair"/>
    <property type="evidence" value="ECO:0007669"/>
    <property type="project" value="UniProtKB-UniRule"/>
</dbReference>
<comment type="similarity">
    <text evidence="2 5">Belongs to the RecX family.</text>
</comment>
<dbReference type="InterPro" id="IPR053924">
    <property type="entry name" value="RecX_HTH_2nd"/>
</dbReference>
<dbReference type="EMBL" id="SLVV01000019">
    <property type="protein sequence ID" value="TCN18826.1"/>
    <property type="molecule type" value="Genomic_DNA"/>
</dbReference>
<sequence length="269" mass="31491">MPVISRISVQKHNKERYSVFIDSAKGEEYAFSVDEDVLIKYQLKKGMELDDLSVTEMLYQDDIRKAYNLAINYLARRMRSEEEIREHLRQKEVDETVIQEAVHRLYEYKFLNDHEFASAFVRTQMNSADKGPELIKAELKKKGIKQQIIIEAIAEYPLEAQIEKAVYLGSKFAAKNSRDSSKILKQKLEQHLLRKGYPFQVINIAMEEIIVEKQEDLEMDALKYQGDKLLKKHANLTGSEFRRKIKQGLFNKGFSFDLIDKYLNSLELE</sequence>
<dbReference type="Pfam" id="PF21981">
    <property type="entry name" value="RecX_HTH3"/>
    <property type="match status" value="2"/>
</dbReference>
<name>A0A4R2AY79_9BACI</name>
<evidence type="ECO:0000256" key="5">
    <source>
        <dbReference type="HAMAP-Rule" id="MF_01114"/>
    </source>
</evidence>
<dbReference type="Pfam" id="PF21982">
    <property type="entry name" value="RecX_HTH1"/>
    <property type="match status" value="1"/>
</dbReference>
<dbReference type="PANTHER" id="PTHR33602:SF1">
    <property type="entry name" value="REGULATORY PROTEIN RECX FAMILY PROTEIN"/>
    <property type="match status" value="1"/>
</dbReference>
<comment type="subcellular location">
    <subcellularLocation>
        <location evidence="1 5">Cytoplasm</location>
    </subcellularLocation>
</comment>
<accession>A0A4R2AY79</accession>
<organism evidence="9 10">
    <name type="scientific">Mesobacillus foraminis</name>
    <dbReference type="NCBI Taxonomy" id="279826"/>
    <lineage>
        <taxon>Bacteria</taxon>
        <taxon>Bacillati</taxon>
        <taxon>Bacillota</taxon>
        <taxon>Bacilli</taxon>
        <taxon>Bacillales</taxon>
        <taxon>Bacillaceae</taxon>
        <taxon>Mesobacillus</taxon>
    </lineage>
</organism>
<evidence type="ECO:0000313" key="10">
    <source>
        <dbReference type="Proteomes" id="UP000295689"/>
    </source>
</evidence>